<evidence type="ECO:0000256" key="3">
    <source>
        <dbReference type="PROSITE-ProRule" id="PRU00267"/>
    </source>
</evidence>
<feature type="compositionally biased region" description="Basic and acidic residues" evidence="4">
    <location>
        <begin position="158"/>
        <end position="168"/>
    </location>
</feature>
<dbReference type="Pfam" id="PF00505">
    <property type="entry name" value="HMG_box"/>
    <property type="match status" value="1"/>
</dbReference>
<evidence type="ECO:0000313" key="7">
    <source>
        <dbReference type="Proteomes" id="UP000692954"/>
    </source>
</evidence>
<dbReference type="AlphaFoldDB" id="A0A8S1RCQ2"/>
<sequence>MCQYIYILLIQNLDSEMQDKKEQTKFENFLRRFKDLIDSYLAPTPEPEEQPKHQVTKQKKQKKQKDPLAPKMPKSAFIFYFQDKREKFQLQYPNLQFQEITKLIASEWKDLPKEIQQSYHDQAFKDRSRYSQENELYCTQTGKQINGKSQAKTNKSNAKKEKVQQKVDQDEDNDSFGADIGQE</sequence>
<evidence type="ECO:0000256" key="1">
    <source>
        <dbReference type="ARBA" id="ARBA00023125"/>
    </source>
</evidence>
<reference evidence="6" key="1">
    <citation type="submission" date="2021-01" db="EMBL/GenBank/DDBJ databases">
        <authorList>
            <consortium name="Genoscope - CEA"/>
            <person name="William W."/>
        </authorList>
    </citation>
    <scope>NUCLEOTIDE SEQUENCE</scope>
</reference>
<accession>A0A8S1RCQ2</accession>
<dbReference type="GO" id="GO:0003677">
    <property type="term" value="F:DNA binding"/>
    <property type="evidence" value="ECO:0007669"/>
    <property type="project" value="UniProtKB-UniRule"/>
</dbReference>
<comment type="caution">
    <text evidence="6">The sequence shown here is derived from an EMBL/GenBank/DDBJ whole genome shotgun (WGS) entry which is preliminary data.</text>
</comment>
<feature type="compositionally biased region" description="Basic residues" evidence="4">
    <location>
        <begin position="54"/>
        <end position="63"/>
    </location>
</feature>
<feature type="region of interest" description="Disordered" evidence="4">
    <location>
        <begin position="41"/>
        <end position="69"/>
    </location>
</feature>
<keyword evidence="2 3" id="KW-0539">Nucleus</keyword>
<dbReference type="Proteomes" id="UP000692954">
    <property type="component" value="Unassembled WGS sequence"/>
</dbReference>
<dbReference type="SMART" id="SM00398">
    <property type="entry name" value="HMG"/>
    <property type="match status" value="1"/>
</dbReference>
<feature type="region of interest" description="Disordered" evidence="4">
    <location>
        <begin position="141"/>
        <end position="183"/>
    </location>
</feature>
<feature type="compositionally biased region" description="Polar residues" evidence="4">
    <location>
        <begin position="141"/>
        <end position="156"/>
    </location>
</feature>
<proteinExistence type="predicted"/>
<keyword evidence="7" id="KW-1185">Reference proteome</keyword>
<dbReference type="PANTHER" id="PTHR46040:SF3">
    <property type="entry name" value="HIGH MOBILITY GROUP PROTEIN 2"/>
    <property type="match status" value="1"/>
</dbReference>
<dbReference type="GO" id="GO:0010468">
    <property type="term" value="P:regulation of gene expression"/>
    <property type="evidence" value="ECO:0007669"/>
    <property type="project" value="TreeGrafter"/>
</dbReference>
<keyword evidence="1 3" id="KW-0238">DNA-binding</keyword>
<feature type="domain" description="HMG box" evidence="5">
    <location>
        <begin position="70"/>
        <end position="138"/>
    </location>
</feature>
<feature type="DNA-binding region" description="HMG box" evidence="3">
    <location>
        <begin position="70"/>
        <end position="138"/>
    </location>
</feature>
<dbReference type="GO" id="GO:0005634">
    <property type="term" value="C:nucleus"/>
    <property type="evidence" value="ECO:0007669"/>
    <property type="project" value="UniProtKB-UniRule"/>
</dbReference>
<protein>
    <recommendedName>
        <fullName evidence="5">HMG box domain-containing protein</fullName>
    </recommendedName>
</protein>
<dbReference type="InterPro" id="IPR051965">
    <property type="entry name" value="ChromReg_NeuronalGeneExpr"/>
</dbReference>
<dbReference type="EMBL" id="CAJJDN010000153">
    <property type="protein sequence ID" value="CAD8124740.1"/>
    <property type="molecule type" value="Genomic_DNA"/>
</dbReference>
<gene>
    <name evidence="6" type="ORF">PSON_ATCC_30995.1.T1530076</name>
</gene>
<dbReference type="PANTHER" id="PTHR46040">
    <property type="entry name" value="HIGH MOBILITY GROUP PROTEIN 2"/>
    <property type="match status" value="1"/>
</dbReference>
<evidence type="ECO:0000256" key="4">
    <source>
        <dbReference type="SAM" id="MobiDB-lite"/>
    </source>
</evidence>
<dbReference type="InterPro" id="IPR009071">
    <property type="entry name" value="HMG_box_dom"/>
</dbReference>
<dbReference type="OrthoDB" id="1919336at2759"/>
<dbReference type="PROSITE" id="PS50118">
    <property type="entry name" value="HMG_BOX_2"/>
    <property type="match status" value="1"/>
</dbReference>
<organism evidence="6 7">
    <name type="scientific">Paramecium sonneborni</name>
    <dbReference type="NCBI Taxonomy" id="65129"/>
    <lineage>
        <taxon>Eukaryota</taxon>
        <taxon>Sar</taxon>
        <taxon>Alveolata</taxon>
        <taxon>Ciliophora</taxon>
        <taxon>Intramacronucleata</taxon>
        <taxon>Oligohymenophorea</taxon>
        <taxon>Peniculida</taxon>
        <taxon>Parameciidae</taxon>
        <taxon>Paramecium</taxon>
    </lineage>
</organism>
<evidence type="ECO:0000313" key="6">
    <source>
        <dbReference type="EMBL" id="CAD8124740.1"/>
    </source>
</evidence>
<name>A0A8S1RCQ2_9CILI</name>
<evidence type="ECO:0000256" key="2">
    <source>
        <dbReference type="ARBA" id="ARBA00023242"/>
    </source>
</evidence>
<evidence type="ECO:0000259" key="5">
    <source>
        <dbReference type="PROSITE" id="PS50118"/>
    </source>
</evidence>